<name>L0I8Z3_HALRX</name>
<reference evidence="2" key="1">
    <citation type="submission" date="2011-09" db="EMBL/GenBank/DDBJ databases">
        <title>Complete sequence of Halovivax ruber XH-70.</title>
        <authorList>
            <consortium name="US DOE Joint Genome Institute"/>
            <person name="Lucas S."/>
            <person name="Han J."/>
            <person name="Lapidus A."/>
            <person name="Cheng J.-F."/>
            <person name="Goodwin L."/>
            <person name="Pitluck S."/>
            <person name="Peters L."/>
            <person name="Mikhailova N."/>
            <person name="Davenport K."/>
            <person name="Detter J.C."/>
            <person name="Han C."/>
            <person name="Tapia R."/>
            <person name="Land M."/>
            <person name="Hauser L."/>
            <person name="Kyrpides N."/>
            <person name="Ivanova N."/>
            <person name="Pagani I."/>
            <person name="Sproer C."/>
            <person name="Anderson I."/>
            <person name="Woyke T."/>
        </authorList>
    </citation>
    <scope>NUCLEOTIDE SEQUENCE</scope>
    <source>
        <strain evidence="2">XH-70</strain>
    </source>
</reference>
<dbReference type="SUPFAM" id="SSF51182">
    <property type="entry name" value="RmlC-like cupins"/>
    <property type="match status" value="1"/>
</dbReference>
<sequence length="161" mass="18256">MEKVTIDEVDNQVNPLQVHDVRRPVSHALGIEHFAMNYFELEPGDSFSGGIHRHLDQEEVFYIETGTAAFEVGREREKHRVEAGELIRFEPGEFQKGYAVEDGEGVVGWALGAPSASHDWEQLESLVYCRDCDDERIHATDLTDDGRFRLTCNECGTEMTL</sequence>
<evidence type="ECO:0000259" key="1">
    <source>
        <dbReference type="Pfam" id="PF07883"/>
    </source>
</evidence>
<gene>
    <name evidence="2" type="ordered locus">Halru_0058</name>
</gene>
<evidence type="ECO:0000313" key="3">
    <source>
        <dbReference type="Proteomes" id="UP000010846"/>
    </source>
</evidence>
<dbReference type="Gene3D" id="2.60.120.10">
    <property type="entry name" value="Jelly Rolls"/>
    <property type="match status" value="1"/>
</dbReference>
<dbReference type="InterPro" id="IPR014710">
    <property type="entry name" value="RmlC-like_jellyroll"/>
</dbReference>
<dbReference type="Pfam" id="PF07883">
    <property type="entry name" value="Cupin_2"/>
    <property type="match status" value="1"/>
</dbReference>
<accession>L0I8Z3</accession>
<dbReference type="GeneID" id="14377529"/>
<dbReference type="HOGENOM" id="CLU_126380_0_0_2"/>
<dbReference type="AlphaFoldDB" id="L0I8Z3"/>
<evidence type="ECO:0000313" key="2">
    <source>
        <dbReference type="EMBL" id="AGB14711.1"/>
    </source>
</evidence>
<dbReference type="EMBL" id="CP003050">
    <property type="protein sequence ID" value="AGB14711.1"/>
    <property type="molecule type" value="Genomic_DNA"/>
</dbReference>
<dbReference type="InterPro" id="IPR011051">
    <property type="entry name" value="RmlC_Cupin_sf"/>
</dbReference>
<organism evidence="2 3">
    <name type="scientific">Halovivax ruber (strain DSM 18193 / JCM 13892 / XH-70)</name>
    <dbReference type="NCBI Taxonomy" id="797302"/>
    <lineage>
        <taxon>Archaea</taxon>
        <taxon>Methanobacteriati</taxon>
        <taxon>Methanobacteriota</taxon>
        <taxon>Stenosarchaea group</taxon>
        <taxon>Halobacteria</taxon>
        <taxon>Halobacteriales</taxon>
        <taxon>Natrialbaceae</taxon>
        <taxon>Halovivax</taxon>
    </lineage>
</organism>
<dbReference type="eggNOG" id="arCOG02998">
    <property type="taxonomic scope" value="Archaea"/>
</dbReference>
<dbReference type="RefSeq" id="WP_015299414.1">
    <property type="nucleotide sequence ID" value="NC_019964.1"/>
</dbReference>
<protein>
    <submittedName>
        <fullName evidence="2">Cupin domain-containing protein</fullName>
    </submittedName>
</protein>
<dbReference type="OrthoDB" id="190812at2157"/>
<feature type="domain" description="Cupin type-2" evidence="1">
    <location>
        <begin position="38"/>
        <end position="94"/>
    </location>
</feature>
<dbReference type="InterPro" id="IPR013096">
    <property type="entry name" value="Cupin_2"/>
</dbReference>
<keyword evidence="3" id="KW-1185">Reference proteome</keyword>
<dbReference type="Proteomes" id="UP000010846">
    <property type="component" value="Chromosome"/>
</dbReference>
<proteinExistence type="predicted"/>
<dbReference type="KEGG" id="hru:Halru_0058"/>